<dbReference type="CDD" id="cd14686">
    <property type="entry name" value="bZIP"/>
    <property type="match status" value="1"/>
</dbReference>
<comment type="caution">
    <text evidence="2">The sequence shown here is derived from an EMBL/GenBank/DDBJ whole genome shotgun (WGS) entry which is preliminary data.</text>
</comment>
<feature type="coiled-coil region" evidence="1">
    <location>
        <begin position="70"/>
        <end position="97"/>
    </location>
</feature>
<dbReference type="SUPFAM" id="SSF57959">
    <property type="entry name" value="Leucine zipper domain"/>
    <property type="match status" value="1"/>
</dbReference>
<dbReference type="OrthoDB" id="165198at2759"/>
<evidence type="ECO:0008006" key="4">
    <source>
        <dbReference type="Google" id="ProtNLM"/>
    </source>
</evidence>
<dbReference type="Proteomes" id="UP000018721">
    <property type="component" value="Unassembled WGS sequence"/>
</dbReference>
<keyword evidence="1" id="KW-0175">Coiled coil</keyword>
<dbReference type="eggNOG" id="ENOG502SAB7">
    <property type="taxonomic scope" value="Eukaryota"/>
</dbReference>
<accession>V9F5U6</accession>
<proteinExistence type="predicted"/>
<gene>
    <name evidence="2" type="ORF">F443_09456</name>
</gene>
<keyword evidence="3" id="KW-1185">Reference proteome</keyword>
<dbReference type="AlphaFoldDB" id="V9F5U6"/>
<dbReference type="GO" id="GO:0003700">
    <property type="term" value="F:DNA-binding transcription factor activity"/>
    <property type="evidence" value="ECO:0007669"/>
    <property type="project" value="InterPro"/>
</dbReference>
<evidence type="ECO:0000313" key="2">
    <source>
        <dbReference type="EMBL" id="ETI46133.1"/>
    </source>
</evidence>
<name>V9F5U6_PHYNI</name>
<dbReference type="Gene3D" id="1.20.5.170">
    <property type="match status" value="1"/>
</dbReference>
<dbReference type="EMBL" id="ANIZ01001619">
    <property type="protein sequence ID" value="ETI46133.1"/>
    <property type="molecule type" value="Genomic_DNA"/>
</dbReference>
<protein>
    <recommendedName>
        <fullName evidence="4">BZIP domain-containing protein</fullName>
    </recommendedName>
</protein>
<evidence type="ECO:0000313" key="3">
    <source>
        <dbReference type="Proteomes" id="UP000018721"/>
    </source>
</evidence>
<sequence>MADIYQLSVERPHITLSPGNEIAGFDCLQTPITTFTGLLNAAQSVEIDTSAKKGDTNPNPDYPMIQRRLRNRVSCRKTRLKRKLQQHELEVLARERQERHQYLTQLAHKLGVIDDQDGEHSDRKVELFRELAARSLHYALVDHEYSGWVDAGSDQYDVLATTDATQDSEEAVDPPTRRYKRLRRSHDKDVSTSLSSDLSAPQASLFEQWRLVIDGLQNVDLRLYRMDEHDLGAGVYERLCYWKFVGVSSAKVQHEGEIAAVAVTGVTRLRFHQRHVLEININSIRREHNVPFDFGTSLSNNDTTN</sequence>
<organism evidence="2 3">
    <name type="scientific">Phytophthora nicotianae P1569</name>
    <dbReference type="NCBI Taxonomy" id="1317065"/>
    <lineage>
        <taxon>Eukaryota</taxon>
        <taxon>Sar</taxon>
        <taxon>Stramenopiles</taxon>
        <taxon>Oomycota</taxon>
        <taxon>Peronosporomycetes</taxon>
        <taxon>Peronosporales</taxon>
        <taxon>Peronosporaceae</taxon>
        <taxon>Phytophthora</taxon>
    </lineage>
</organism>
<reference evidence="2 3" key="1">
    <citation type="submission" date="2013-11" db="EMBL/GenBank/DDBJ databases">
        <title>The Genome Sequence of Phytophthora parasitica P1569.</title>
        <authorList>
            <consortium name="The Broad Institute Genomics Platform"/>
            <person name="Russ C."/>
            <person name="Tyler B."/>
            <person name="Panabieres F."/>
            <person name="Shan W."/>
            <person name="Tripathy S."/>
            <person name="Grunwald N."/>
            <person name="Machado M."/>
            <person name="Johnson C.S."/>
            <person name="Arredondo F."/>
            <person name="Hong C."/>
            <person name="Coffey M."/>
            <person name="Young S.K."/>
            <person name="Zeng Q."/>
            <person name="Gargeya S."/>
            <person name="Fitzgerald M."/>
            <person name="Abouelleil A."/>
            <person name="Alvarado L."/>
            <person name="Chapman S.B."/>
            <person name="Gainer-Dewar J."/>
            <person name="Goldberg J."/>
            <person name="Griggs A."/>
            <person name="Gujja S."/>
            <person name="Hansen M."/>
            <person name="Howarth C."/>
            <person name="Imamovic A."/>
            <person name="Ireland A."/>
            <person name="Larimer J."/>
            <person name="McCowan C."/>
            <person name="Murphy C."/>
            <person name="Pearson M."/>
            <person name="Poon T.W."/>
            <person name="Priest M."/>
            <person name="Roberts A."/>
            <person name="Saif S."/>
            <person name="Shea T."/>
            <person name="Sykes S."/>
            <person name="Wortman J."/>
            <person name="Nusbaum C."/>
            <person name="Birren B."/>
        </authorList>
    </citation>
    <scope>NUCLEOTIDE SEQUENCE [LARGE SCALE GENOMIC DNA]</scope>
    <source>
        <strain evidence="2 3">P1569</strain>
    </source>
</reference>
<dbReference type="InterPro" id="IPR046347">
    <property type="entry name" value="bZIP_sf"/>
</dbReference>
<dbReference type="HOGENOM" id="CLU_932132_0_0_1"/>
<evidence type="ECO:0000256" key="1">
    <source>
        <dbReference type="SAM" id="Coils"/>
    </source>
</evidence>